<dbReference type="CDD" id="cd08023">
    <property type="entry name" value="GH16_laminarinase_like"/>
    <property type="match status" value="1"/>
</dbReference>
<dbReference type="AlphaFoldDB" id="A0A1B8TZN4"/>
<dbReference type="EMBL" id="LSFM01000019">
    <property type="protein sequence ID" value="OBY65076.1"/>
    <property type="molecule type" value="Genomic_DNA"/>
</dbReference>
<dbReference type="PROSITE" id="PS51762">
    <property type="entry name" value="GH16_2"/>
    <property type="match status" value="1"/>
</dbReference>
<proteinExistence type="inferred from homology"/>
<dbReference type="InterPro" id="IPR050546">
    <property type="entry name" value="Glycosyl_Hydrlase_16"/>
</dbReference>
<comment type="caution">
    <text evidence="3">The sequence shown here is derived from an EMBL/GenBank/DDBJ whole genome shotgun (WGS) entry which is preliminary data.</text>
</comment>
<reference evidence="4" key="1">
    <citation type="submission" date="2016-02" db="EMBL/GenBank/DDBJ databases">
        <authorList>
            <person name="Shin S.-K."/>
            <person name="Yi H."/>
            <person name="Kim E."/>
        </authorList>
    </citation>
    <scope>NUCLEOTIDE SEQUENCE [LARGE SCALE GENOMIC DNA]</scope>
    <source>
        <strain evidence="4">LPB0003</strain>
    </source>
</reference>
<accession>A0A1B8TZN4</accession>
<dbReference type="GO" id="GO:0005975">
    <property type="term" value="P:carbohydrate metabolic process"/>
    <property type="evidence" value="ECO:0007669"/>
    <property type="project" value="InterPro"/>
</dbReference>
<evidence type="ECO:0000313" key="4">
    <source>
        <dbReference type="Proteomes" id="UP000092584"/>
    </source>
</evidence>
<dbReference type="STRING" id="1774273.LPB03_00435"/>
<dbReference type="InterPro" id="IPR013320">
    <property type="entry name" value="ConA-like_dom_sf"/>
</dbReference>
<dbReference type="SUPFAM" id="SSF49899">
    <property type="entry name" value="Concanavalin A-like lectins/glucanases"/>
    <property type="match status" value="1"/>
</dbReference>
<comment type="similarity">
    <text evidence="1">Belongs to the glycosyl hydrolase 16 family.</text>
</comment>
<evidence type="ECO:0000259" key="2">
    <source>
        <dbReference type="PROSITE" id="PS51762"/>
    </source>
</evidence>
<dbReference type="Proteomes" id="UP000092584">
    <property type="component" value="Unassembled WGS sequence"/>
</dbReference>
<dbReference type="PANTHER" id="PTHR10963:SF55">
    <property type="entry name" value="GLYCOSIDE HYDROLASE FAMILY 16 PROTEIN"/>
    <property type="match status" value="1"/>
</dbReference>
<name>A0A1B8TZN4_9FLAO</name>
<sequence length="364" mass="39684">MIKEFITNKGFFAFISFFLLIACGSPENGTDTIISTDIFPENLNISVAIIGADSNNLNGDGSGQIKVTANAINAVSYLIKFGDGKEVTNTSGIAEHTYIADGLRTFTIEVFAYSSTENSIGDFKKIDIFISQNGQALVWSDEFNVDGAPNPDNWGYDIGTGNNGWGNGESQYYTNSSNNVIVENGLLKITAKKESFQGANYTSSRLLSKGKFDFTYGTVEVRAKLPTGKGTWPAIWMLGANFETAPWPACGEIDIMEHVGNDQNKIHSTLHYPNNFGGNGNGNSIPVANVSSEFHVYEVVWDKDTILFTVDGTEIHSFSNNGNVPFNHDFFIILNVAMGGSFGGAIDENFTESTMEIDYVKVFQ</sequence>
<protein>
    <recommendedName>
        <fullName evidence="2">GH16 domain-containing protein</fullName>
    </recommendedName>
</protein>
<evidence type="ECO:0000256" key="1">
    <source>
        <dbReference type="ARBA" id="ARBA00006865"/>
    </source>
</evidence>
<dbReference type="Gene3D" id="2.60.120.200">
    <property type="match status" value="1"/>
</dbReference>
<organism evidence="3 4">
    <name type="scientific">Polaribacter vadi</name>
    <dbReference type="NCBI Taxonomy" id="1774273"/>
    <lineage>
        <taxon>Bacteria</taxon>
        <taxon>Pseudomonadati</taxon>
        <taxon>Bacteroidota</taxon>
        <taxon>Flavobacteriia</taxon>
        <taxon>Flavobacteriales</taxon>
        <taxon>Flavobacteriaceae</taxon>
    </lineage>
</organism>
<dbReference type="InterPro" id="IPR000757">
    <property type="entry name" value="Beta-glucanase-like"/>
</dbReference>
<dbReference type="PROSITE" id="PS51257">
    <property type="entry name" value="PROKAR_LIPOPROTEIN"/>
    <property type="match status" value="1"/>
</dbReference>
<gene>
    <name evidence="3" type="ORF">LPB3_04670</name>
</gene>
<evidence type="ECO:0000313" key="3">
    <source>
        <dbReference type="EMBL" id="OBY65076.1"/>
    </source>
</evidence>
<keyword evidence="4" id="KW-1185">Reference proteome</keyword>
<feature type="domain" description="GH16" evidence="2">
    <location>
        <begin position="143"/>
        <end position="364"/>
    </location>
</feature>
<dbReference type="GO" id="GO:0004553">
    <property type="term" value="F:hydrolase activity, hydrolyzing O-glycosyl compounds"/>
    <property type="evidence" value="ECO:0007669"/>
    <property type="project" value="InterPro"/>
</dbReference>
<dbReference type="Pfam" id="PF00722">
    <property type="entry name" value="Glyco_hydro_16"/>
    <property type="match status" value="1"/>
</dbReference>
<dbReference type="PANTHER" id="PTHR10963">
    <property type="entry name" value="GLYCOSYL HYDROLASE-RELATED"/>
    <property type="match status" value="1"/>
</dbReference>